<reference evidence="2" key="1">
    <citation type="journal article" date="2020" name="Microb. Genom.">
        <title>Genetic diversity of clinical and environmental Mucorales isolates obtained from an investigation of mucormycosis cases among solid organ transplant recipients.</title>
        <authorList>
            <person name="Nguyen M.H."/>
            <person name="Kaul D."/>
            <person name="Muto C."/>
            <person name="Cheng S.J."/>
            <person name="Richter R.A."/>
            <person name="Bruno V.M."/>
            <person name="Liu G."/>
            <person name="Beyhan S."/>
            <person name="Sundermann A.J."/>
            <person name="Mounaud S."/>
            <person name="Pasculle A.W."/>
            <person name="Nierman W.C."/>
            <person name="Driscoll E."/>
            <person name="Cumbie R."/>
            <person name="Clancy C.J."/>
            <person name="Dupont C.L."/>
        </authorList>
    </citation>
    <scope>NUCLEOTIDE SEQUENCE</scope>
    <source>
        <strain evidence="2">GL11</strain>
    </source>
</reference>
<evidence type="ECO:0000313" key="3">
    <source>
        <dbReference type="Proteomes" id="UP000716291"/>
    </source>
</evidence>
<proteinExistence type="predicted"/>
<keyword evidence="3" id="KW-1185">Reference proteome</keyword>
<name>A0A9P6XGG5_RHIOR</name>
<dbReference type="Proteomes" id="UP000716291">
    <property type="component" value="Unassembled WGS sequence"/>
</dbReference>
<protein>
    <submittedName>
        <fullName evidence="2">Uncharacterized protein</fullName>
    </submittedName>
</protein>
<evidence type="ECO:0000256" key="1">
    <source>
        <dbReference type="SAM" id="MobiDB-lite"/>
    </source>
</evidence>
<gene>
    <name evidence="2" type="ORF">G6F64_002526</name>
</gene>
<feature type="region of interest" description="Disordered" evidence="1">
    <location>
        <begin position="1"/>
        <end position="38"/>
    </location>
</feature>
<accession>A0A9P6XGG5</accession>
<evidence type="ECO:0000313" key="2">
    <source>
        <dbReference type="EMBL" id="KAG1313066.1"/>
    </source>
</evidence>
<dbReference type="AlphaFoldDB" id="A0A9P6XGG5"/>
<comment type="caution">
    <text evidence="2">The sequence shown here is derived from an EMBL/GenBank/DDBJ whole genome shotgun (WGS) entry which is preliminary data.</text>
</comment>
<feature type="compositionally biased region" description="Low complexity" evidence="1">
    <location>
        <begin position="14"/>
        <end position="27"/>
    </location>
</feature>
<dbReference type="EMBL" id="JAANQT010000222">
    <property type="protein sequence ID" value="KAG1313066.1"/>
    <property type="molecule type" value="Genomic_DNA"/>
</dbReference>
<dbReference type="OrthoDB" id="2284474at2759"/>
<sequence>MDSLKQKRFSFPGINNSFKKSISFSSNEQKSKVDKLSHRTQKSTSLYIKSFQNRVEEEKINTSYDPKEAIQFNGKEIRNSIRKSLSAVLYATPQAKEKESEYDNKLVPVLVTQELSESVGGMLIDERNKNIEKKKETPVEYDNTLDIFSDTFQTNTITVLWQGYCYTINISKQNPVASDIFIQDKKEPEGLMKDLEKRFERELWENYHGLIHPVHLFQEIDSSKQVIEHGKWSGLNVRELKRYYDNYGSMMLKIRESRMIEQQRCYLYFSDSNRSG</sequence>
<organism evidence="2 3">
    <name type="scientific">Rhizopus oryzae</name>
    <name type="common">Mucormycosis agent</name>
    <name type="synonym">Rhizopus arrhizus var. delemar</name>
    <dbReference type="NCBI Taxonomy" id="64495"/>
    <lineage>
        <taxon>Eukaryota</taxon>
        <taxon>Fungi</taxon>
        <taxon>Fungi incertae sedis</taxon>
        <taxon>Mucoromycota</taxon>
        <taxon>Mucoromycotina</taxon>
        <taxon>Mucoromycetes</taxon>
        <taxon>Mucorales</taxon>
        <taxon>Mucorineae</taxon>
        <taxon>Rhizopodaceae</taxon>
        <taxon>Rhizopus</taxon>
    </lineage>
</organism>